<dbReference type="GO" id="GO:0072655">
    <property type="term" value="P:establishment of protein localization to mitochondrion"/>
    <property type="evidence" value="ECO:0007669"/>
    <property type="project" value="UniProtKB-ARBA"/>
</dbReference>
<keyword evidence="4 6" id="KW-0862">Zinc</keyword>
<dbReference type="SUPFAM" id="SSF49493">
    <property type="entry name" value="HSP40/DnaJ peptide-binding domain"/>
    <property type="match status" value="2"/>
</dbReference>
<dbReference type="CDD" id="cd10747">
    <property type="entry name" value="DnaJ_C"/>
    <property type="match status" value="1"/>
</dbReference>
<dbReference type="InterPro" id="IPR018253">
    <property type="entry name" value="DnaJ_domain_CS"/>
</dbReference>
<evidence type="ECO:0000256" key="2">
    <source>
        <dbReference type="ARBA" id="ARBA00022737"/>
    </source>
</evidence>
<keyword evidence="3 6" id="KW-0863">Zinc-finger</keyword>
<dbReference type="STRING" id="1266660.A0A1G4JDM1"/>
<dbReference type="Gene3D" id="2.60.260.20">
    <property type="entry name" value="Urease metallochaperone UreE, N-terminal domain"/>
    <property type="match status" value="2"/>
</dbReference>
<dbReference type="OrthoDB" id="550424at2759"/>
<dbReference type="Pfam" id="PF00226">
    <property type="entry name" value="DnaJ"/>
    <property type="match status" value="1"/>
</dbReference>
<keyword evidence="11" id="KW-1185">Reference proteome</keyword>
<dbReference type="GO" id="GO:0030544">
    <property type="term" value="F:Hsp70 protein binding"/>
    <property type="evidence" value="ECO:0007669"/>
    <property type="project" value="InterPro"/>
</dbReference>
<feature type="region of interest" description="Disordered" evidence="7">
    <location>
        <begin position="136"/>
        <end position="155"/>
    </location>
</feature>
<evidence type="ECO:0000256" key="7">
    <source>
        <dbReference type="SAM" id="MobiDB-lite"/>
    </source>
</evidence>
<evidence type="ECO:0000256" key="3">
    <source>
        <dbReference type="ARBA" id="ARBA00022771"/>
    </source>
</evidence>
<feature type="region of interest" description="Disordered" evidence="7">
    <location>
        <begin position="414"/>
        <end position="459"/>
    </location>
</feature>
<accession>A0A1G4JDM1</accession>
<dbReference type="PROSITE" id="PS00636">
    <property type="entry name" value="DNAJ_1"/>
    <property type="match status" value="1"/>
</dbReference>
<dbReference type="GO" id="GO:0042405">
    <property type="term" value="C:nuclear inclusion body"/>
    <property type="evidence" value="ECO:0007669"/>
    <property type="project" value="EnsemblFungi"/>
</dbReference>
<dbReference type="PANTHER" id="PTHR43888">
    <property type="entry name" value="DNAJ-LIKE-2, ISOFORM A-RELATED"/>
    <property type="match status" value="1"/>
</dbReference>
<keyword evidence="5" id="KW-0143">Chaperone</keyword>
<keyword evidence="2" id="KW-0677">Repeat</keyword>
<evidence type="ECO:0000256" key="4">
    <source>
        <dbReference type="ARBA" id="ARBA00022833"/>
    </source>
</evidence>
<dbReference type="GO" id="GO:0006457">
    <property type="term" value="P:protein folding"/>
    <property type="evidence" value="ECO:0007669"/>
    <property type="project" value="InterPro"/>
</dbReference>
<protein>
    <submittedName>
        <fullName evidence="10">LADA_0E09362g1_1</fullName>
    </submittedName>
</protein>
<evidence type="ECO:0000259" key="9">
    <source>
        <dbReference type="PROSITE" id="PS51188"/>
    </source>
</evidence>
<reference evidence="11" key="1">
    <citation type="submission" date="2016-03" db="EMBL/GenBank/DDBJ databases">
        <authorList>
            <person name="Devillers H."/>
        </authorList>
    </citation>
    <scope>NUCLEOTIDE SEQUENCE [LARGE SCALE GENOMIC DNA]</scope>
</reference>
<evidence type="ECO:0000313" key="10">
    <source>
        <dbReference type="EMBL" id="SCU88300.1"/>
    </source>
</evidence>
<dbReference type="GO" id="GO:0051082">
    <property type="term" value="F:unfolded protein binding"/>
    <property type="evidence" value="ECO:0007669"/>
    <property type="project" value="EnsemblFungi"/>
</dbReference>
<dbReference type="Pfam" id="PF01556">
    <property type="entry name" value="DnaJ_C"/>
    <property type="match status" value="1"/>
</dbReference>
<dbReference type="GO" id="GO:0008270">
    <property type="term" value="F:zinc ion binding"/>
    <property type="evidence" value="ECO:0007669"/>
    <property type="project" value="UniProtKB-KW"/>
</dbReference>
<dbReference type="FunFam" id="2.10.230.10:FF:000001">
    <property type="entry name" value="DnaJ subfamily A member 2"/>
    <property type="match status" value="1"/>
</dbReference>
<dbReference type="PROSITE" id="PS50076">
    <property type="entry name" value="DNAJ_2"/>
    <property type="match status" value="1"/>
</dbReference>
<dbReference type="GO" id="GO:0001671">
    <property type="term" value="F:ATPase activator activity"/>
    <property type="evidence" value="ECO:0007669"/>
    <property type="project" value="EnsemblFungi"/>
</dbReference>
<name>A0A1G4JDM1_9SACH</name>
<proteinExistence type="predicted"/>
<dbReference type="SMART" id="SM00271">
    <property type="entry name" value="DnaJ"/>
    <property type="match status" value="1"/>
</dbReference>
<dbReference type="Pfam" id="PF00684">
    <property type="entry name" value="DnaJ_CXXCXGXG"/>
    <property type="match status" value="1"/>
</dbReference>
<dbReference type="GO" id="GO:0016925">
    <property type="term" value="P:protein sumoylation"/>
    <property type="evidence" value="ECO:0007669"/>
    <property type="project" value="EnsemblFungi"/>
</dbReference>
<dbReference type="CDD" id="cd06257">
    <property type="entry name" value="DnaJ"/>
    <property type="match status" value="1"/>
</dbReference>
<dbReference type="SUPFAM" id="SSF46565">
    <property type="entry name" value="Chaperone J-domain"/>
    <property type="match status" value="1"/>
</dbReference>
<dbReference type="InterPro" id="IPR001623">
    <property type="entry name" value="DnaJ_domain"/>
</dbReference>
<evidence type="ECO:0000256" key="5">
    <source>
        <dbReference type="ARBA" id="ARBA00023186"/>
    </source>
</evidence>
<evidence type="ECO:0000313" key="11">
    <source>
        <dbReference type="Proteomes" id="UP000190274"/>
    </source>
</evidence>
<dbReference type="InterPro" id="IPR036410">
    <property type="entry name" value="HSP_DnaJ_Cys-rich_dom_sf"/>
</dbReference>
<gene>
    <name evidence="10" type="ORF">LADA_0E09362G</name>
</gene>
<dbReference type="SUPFAM" id="SSF57938">
    <property type="entry name" value="DnaJ/Hsp40 cysteine-rich domain"/>
    <property type="match status" value="1"/>
</dbReference>
<dbReference type="Proteomes" id="UP000190274">
    <property type="component" value="Chromosome E"/>
</dbReference>
<dbReference type="AlphaFoldDB" id="A0A1G4JDM1"/>
<dbReference type="Gene3D" id="1.10.287.110">
    <property type="entry name" value="DnaJ domain"/>
    <property type="match status" value="1"/>
</dbReference>
<dbReference type="Gene3D" id="2.10.230.10">
    <property type="entry name" value="Heat shock protein DnaJ, cysteine-rich domain"/>
    <property type="match status" value="1"/>
</dbReference>
<dbReference type="InterPro" id="IPR044713">
    <property type="entry name" value="DNJA1/2-like"/>
</dbReference>
<evidence type="ECO:0000259" key="8">
    <source>
        <dbReference type="PROSITE" id="PS50076"/>
    </source>
</evidence>
<sequence>MGTVVNTELYDTLGVSSGASGNEIKKAYRVQALKYHPDKNGHSEEAKVRFHQVSAAYEVLKDEHKRAMYDRFGTSDESQWVAMQGRTGYGPSHGYGRASTMSAGDLFAQFFGGGSTTAGRRFFDEDEDEDGLGDGFGLFGRRSKPARQRGPTRGPDIKHRLRCTLEEVYNGKDTKLALNRTRLCLKCKGNGGIKYSVCSECKGSGMHTRTKRHGPVTQSWSSTCGTCGGQGTLLQPEDRCGDCQGQGYYGERKIFDVRIERGMEEGQELIMPGEADEVINTGYGSEKVIPGDVIIIMEQIAHPKFEVLPHRDLKLHNCKVGLKTSMCGGSVWIDSHPSGKQIKIEVIPGEILQSGAVKCVENLGMPDGHGKFGNLYIQFEVVYPKSLAVETLEALESILGKDANVLEVEGKLQGAAEKTKPSEEHVLSTGLANQRKRPKNDGPKHGRYAKRTRADNDRE</sequence>
<evidence type="ECO:0000256" key="1">
    <source>
        <dbReference type="ARBA" id="ARBA00022723"/>
    </source>
</evidence>
<dbReference type="EMBL" id="LT598455">
    <property type="protein sequence ID" value="SCU88300.1"/>
    <property type="molecule type" value="Genomic_DNA"/>
</dbReference>
<feature type="domain" description="CR-type" evidence="9">
    <location>
        <begin position="171"/>
        <end position="252"/>
    </location>
</feature>
<dbReference type="InterPro" id="IPR036869">
    <property type="entry name" value="J_dom_sf"/>
</dbReference>
<feature type="compositionally biased region" description="Basic and acidic residues" evidence="7">
    <location>
        <begin position="417"/>
        <end position="426"/>
    </location>
</feature>
<organism evidence="10 11">
    <name type="scientific">Lachancea dasiensis</name>
    <dbReference type="NCBI Taxonomy" id="1072105"/>
    <lineage>
        <taxon>Eukaryota</taxon>
        <taxon>Fungi</taxon>
        <taxon>Dikarya</taxon>
        <taxon>Ascomycota</taxon>
        <taxon>Saccharomycotina</taxon>
        <taxon>Saccharomycetes</taxon>
        <taxon>Saccharomycetales</taxon>
        <taxon>Saccharomycetaceae</taxon>
        <taxon>Lachancea</taxon>
    </lineage>
</organism>
<dbReference type="InterPro" id="IPR002939">
    <property type="entry name" value="DnaJ_C"/>
</dbReference>
<dbReference type="CDD" id="cd10719">
    <property type="entry name" value="DnaJ_zf"/>
    <property type="match status" value="1"/>
</dbReference>
<dbReference type="InterPro" id="IPR008971">
    <property type="entry name" value="HSP40/DnaJ_pept-bd"/>
</dbReference>
<dbReference type="PRINTS" id="PR00625">
    <property type="entry name" value="JDOMAIN"/>
</dbReference>
<evidence type="ECO:0000256" key="6">
    <source>
        <dbReference type="PROSITE-ProRule" id="PRU00546"/>
    </source>
</evidence>
<dbReference type="GO" id="GO:0043335">
    <property type="term" value="P:protein unfolding"/>
    <property type="evidence" value="ECO:0007669"/>
    <property type="project" value="EnsemblFungi"/>
</dbReference>
<dbReference type="PROSITE" id="PS51188">
    <property type="entry name" value="ZF_CR"/>
    <property type="match status" value="1"/>
</dbReference>
<dbReference type="GO" id="GO:0034399">
    <property type="term" value="C:nuclear periphery"/>
    <property type="evidence" value="ECO:0007669"/>
    <property type="project" value="EnsemblFungi"/>
</dbReference>
<feature type="zinc finger region" description="CR-type" evidence="6">
    <location>
        <begin position="171"/>
        <end position="252"/>
    </location>
</feature>
<keyword evidence="1 6" id="KW-0479">Metal-binding</keyword>
<dbReference type="InterPro" id="IPR001305">
    <property type="entry name" value="HSP_DnaJ_Cys-rich_dom"/>
</dbReference>
<feature type="domain" description="J" evidence="8">
    <location>
        <begin position="8"/>
        <end position="73"/>
    </location>
</feature>